<dbReference type="InterPro" id="IPR013320">
    <property type="entry name" value="ConA-like_dom_sf"/>
</dbReference>
<protein>
    <submittedName>
        <fullName evidence="7">Arylsulfatase</fullName>
        <ecNumber evidence="7">3.1.6.1</ecNumber>
    </submittedName>
</protein>
<feature type="region of interest" description="Disordered" evidence="5">
    <location>
        <begin position="1"/>
        <end position="31"/>
    </location>
</feature>
<keyword evidence="3 7" id="KW-0378">Hydrolase</keyword>
<comment type="similarity">
    <text evidence="1">Belongs to the sulfatase family.</text>
</comment>
<dbReference type="SUPFAM" id="SSF53649">
    <property type="entry name" value="Alkaline phosphatase-like"/>
    <property type="match status" value="1"/>
</dbReference>
<sequence length="786" mass="86979">MTQAPWSEYRPGQQFPGVVGRTTEESSPAWPRPVRAAAGAPNVLFIVFDDTGFGQFGCYGSPIETPNLDALAAGGLLYSNMHTTALCSPSRSCIMTGRNHHANGMAAITELATGYPGYNGQIPFENGFLSEMLLQHGYNTYMVGKWHLMPSEQESAAGPYDRWPLGRGFERFYGFLGGDSSQWYPDLVYDNHQVEPPATPEEGYHLTEDLVGRAMSFIADAKQVAPDKPFFLNLCPGATHAPHHVPKEWADRYRGRFDDGWEAYRERTFARQKELGVVPADAQLSPHDPDVPAWESLTPEARRLAARMMEVYAGFLSHTDHHIGRLVEFLKETGEFDNTLIMVVSDNGASAEGGVTGTTNELQFFNNAPETLEESLARIEEIGGPETFNHYPWGWTWAGNTPFRRWKRETYRGGVSDPFLVHWPAGIRARGEVRDQFAHIIDMLPTVLDVLGIEPPATIRGVTQSPLHGVSFAHTFDDAGAATRHRTQYYEMLGHRAIDHDGWRAVCPWPGPSFEEAERPFGTPITMADLDDLDAHHWELYHVDEDIAETRNLAQEQRSKLIEMIALWYVEAGRYNVMPIDGSVLQRIMTERPQITEARTSYTFRPGTQTLPAAVAPRLLNRPHSVTADVEIPPGGAEGVLLCQGTNAGGWSLYLKNGHLHYAHNYVQRTLHHVASSEGVPDGRHTLRFEFEPTGAPDIAHGKGAPGRAQLYIDGRLVGETDMPVTTPIAFNPGGMACGANPGSAVSPDYQAPFRFTGTLHSVTVDLSGDLIVDAGSEMRMHMARQ</sequence>
<dbReference type="InterPro" id="IPR050738">
    <property type="entry name" value="Sulfatase"/>
</dbReference>
<dbReference type="PROSITE" id="PS00149">
    <property type="entry name" value="SULFATASE_2"/>
    <property type="match status" value="1"/>
</dbReference>
<dbReference type="PROSITE" id="PS00523">
    <property type="entry name" value="SULFATASE_1"/>
    <property type="match status" value="1"/>
</dbReference>
<evidence type="ECO:0000259" key="6">
    <source>
        <dbReference type="Pfam" id="PF00884"/>
    </source>
</evidence>
<dbReference type="Pfam" id="PF00884">
    <property type="entry name" value="Sulfatase"/>
    <property type="match status" value="1"/>
</dbReference>
<keyword evidence="8" id="KW-1185">Reference proteome</keyword>
<evidence type="ECO:0000256" key="3">
    <source>
        <dbReference type="ARBA" id="ARBA00022801"/>
    </source>
</evidence>
<dbReference type="SUPFAM" id="SSF49899">
    <property type="entry name" value="Concanavalin A-like lectins/glucanases"/>
    <property type="match status" value="1"/>
</dbReference>
<dbReference type="Proteomes" id="UP001206483">
    <property type="component" value="Unassembled WGS sequence"/>
</dbReference>
<keyword evidence="2" id="KW-0479">Metal-binding</keyword>
<dbReference type="EMBL" id="JAMZDX010000007">
    <property type="protein sequence ID" value="MCP2313422.1"/>
    <property type="molecule type" value="Genomic_DNA"/>
</dbReference>
<dbReference type="PANTHER" id="PTHR42693:SF43">
    <property type="entry name" value="BLL2667 PROTEIN"/>
    <property type="match status" value="1"/>
</dbReference>
<dbReference type="Gene3D" id="3.30.1120.10">
    <property type="match status" value="1"/>
</dbReference>
<dbReference type="PANTHER" id="PTHR42693">
    <property type="entry name" value="ARYLSULFATASE FAMILY MEMBER"/>
    <property type="match status" value="1"/>
</dbReference>
<dbReference type="InterPro" id="IPR000917">
    <property type="entry name" value="Sulfatase_N"/>
</dbReference>
<gene>
    <name evidence="7" type="ORF">FHR36_006621</name>
</gene>
<evidence type="ECO:0000313" key="7">
    <source>
        <dbReference type="EMBL" id="MCP2313422.1"/>
    </source>
</evidence>
<feature type="domain" description="Sulfatase N-terminal" evidence="6">
    <location>
        <begin position="41"/>
        <end position="453"/>
    </location>
</feature>
<evidence type="ECO:0000256" key="2">
    <source>
        <dbReference type="ARBA" id="ARBA00022723"/>
    </source>
</evidence>
<dbReference type="InterPro" id="IPR017850">
    <property type="entry name" value="Alkaline_phosphatase_core_sf"/>
</dbReference>
<keyword evidence="4" id="KW-0106">Calcium</keyword>
<dbReference type="InterPro" id="IPR024607">
    <property type="entry name" value="Sulfatase_CS"/>
</dbReference>
<dbReference type="RefSeq" id="WP_253803331.1">
    <property type="nucleotide sequence ID" value="NZ_BAAAUB010000006.1"/>
</dbReference>
<dbReference type="EC" id="3.1.6.1" evidence="7"/>
<proteinExistence type="inferred from homology"/>
<accession>A0ABT1J7L0</accession>
<dbReference type="Gene3D" id="3.40.720.10">
    <property type="entry name" value="Alkaline Phosphatase, subunit A"/>
    <property type="match status" value="1"/>
</dbReference>
<evidence type="ECO:0000256" key="1">
    <source>
        <dbReference type="ARBA" id="ARBA00008779"/>
    </source>
</evidence>
<name>A0ABT1J7L0_9ACTN</name>
<reference evidence="7 8" key="1">
    <citation type="submission" date="2022-06" db="EMBL/GenBank/DDBJ databases">
        <title>Sequencing the genomes of 1000 actinobacteria strains.</title>
        <authorList>
            <person name="Klenk H.-P."/>
        </authorList>
    </citation>
    <scope>NUCLEOTIDE SEQUENCE [LARGE SCALE GENOMIC DNA]</scope>
    <source>
        <strain evidence="7 8">DSM 41656</strain>
    </source>
</reference>
<dbReference type="GO" id="GO:0004065">
    <property type="term" value="F:arylsulfatase activity"/>
    <property type="evidence" value="ECO:0007669"/>
    <property type="project" value="UniProtKB-EC"/>
</dbReference>
<organism evidence="7 8">
    <name type="scientific">Kitasatospora paracochleata</name>
    <dbReference type="NCBI Taxonomy" id="58354"/>
    <lineage>
        <taxon>Bacteria</taxon>
        <taxon>Bacillati</taxon>
        <taxon>Actinomycetota</taxon>
        <taxon>Actinomycetes</taxon>
        <taxon>Kitasatosporales</taxon>
        <taxon>Streptomycetaceae</taxon>
        <taxon>Kitasatospora</taxon>
    </lineage>
</organism>
<comment type="caution">
    <text evidence="7">The sequence shown here is derived from an EMBL/GenBank/DDBJ whole genome shotgun (WGS) entry which is preliminary data.</text>
</comment>
<evidence type="ECO:0000256" key="5">
    <source>
        <dbReference type="SAM" id="MobiDB-lite"/>
    </source>
</evidence>
<dbReference type="CDD" id="cd16025">
    <property type="entry name" value="PAS_like"/>
    <property type="match status" value="1"/>
</dbReference>
<evidence type="ECO:0000256" key="4">
    <source>
        <dbReference type="ARBA" id="ARBA00022837"/>
    </source>
</evidence>
<evidence type="ECO:0000313" key="8">
    <source>
        <dbReference type="Proteomes" id="UP001206483"/>
    </source>
</evidence>